<evidence type="ECO:0000256" key="2">
    <source>
        <dbReference type="RuleBase" id="RU000553"/>
    </source>
</evidence>
<dbReference type="Proteomes" id="UP000186698">
    <property type="component" value="Chromosome 4L"/>
</dbReference>
<feature type="active site" evidence="1">
    <location>
        <position position="23"/>
    </location>
</feature>
<dbReference type="PROSITE" id="PS51160">
    <property type="entry name" value="ACYLPHOSPHATASE_3"/>
    <property type="match status" value="1"/>
</dbReference>
<dbReference type="EC" id="3.6.1.7" evidence="1 2"/>
<dbReference type="SUPFAM" id="SSF54975">
    <property type="entry name" value="Acylphosphatase/BLUF domain-like"/>
    <property type="match status" value="1"/>
</dbReference>
<organism evidence="5 6">
    <name type="scientific">Xenopus laevis</name>
    <name type="common">African clawed frog</name>
    <dbReference type="NCBI Taxonomy" id="8355"/>
    <lineage>
        <taxon>Eukaryota</taxon>
        <taxon>Metazoa</taxon>
        <taxon>Chordata</taxon>
        <taxon>Craniata</taxon>
        <taxon>Vertebrata</taxon>
        <taxon>Euteleostomi</taxon>
        <taxon>Amphibia</taxon>
        <taxon>Batrachia</taxon>
        <taxon>Anura</taxon>
        <taxon>Pipoidea</taxon>
        <taxon>Pipidae</taxon>
        <taxon>Xenopodinae</taxon>
        <taxon>Xenopus</taxon>
        <taxon>Xenopus</taxon>
    </lineage>
</organism>
<accession>A0A8J1MWZ0</accession>
<dbReference type="GeneID" id="108713628"/>
<evidence type="ECO:0000256" key="1">
    <source>
        <dbReference type="PROSITE-ProRule" id="PRU00520"/>
    </source>
</evidence>
<evidence type="ECO:0000313" key="5">
    <source>
        <dbReference type="Proteomes" id="UP000186698"/>
    </source>
</evidence>
<reference evidence="6" key="1">
    <citation type="submission" date="2025-08" db="UniProtKB">
        <authorList>
            <consortium name="RefSeq"/>
        </authorList>
    </citation>
    <scope>IDENTIFICATION</scope>
    <source>
        <strain evidence="6">J_2021</strain>
        <tissue evidence="6">Erythrocytes</tissue>
    </source>
</reference>
<keyword evidence="5" id="KW-1185">Reference proteome</keyword>
<gene>
    <name evidence="6" type="primary">LOC108713628</name>
</gene>
<evidence type="ECO:0000313" key="6">
    <source>
        <dbReference type="RefSeq" id="XP_041445981.1"/>
    </source>
</evidence>
<dbReference type="PROSITE" id="PS00151">
    <property type="entry name" value="ACYLPHOSPHATASE_2"/>
    <property type="match status" value="1"/>
</dbReference>
<proteinExistence type="inferred from homology"/>
<dbReference type="InterPro" id="IPR036046">
    <property type="entry name" value="Acylphosphatase-like_dom_sf"/>
</dbReference>
<dbReference type="AlphaFoldDB" id="A0A8J1MWZ0"/>
<dbReference type="PROSITE" id="PS00150">
    <property type="entry name" value="ACYLPHOSPHATASE_1"/>
    <property type="match status" value="1"/>
</dbReference>
<sequence>MSSSGFWSVDYEIYGDVQGVFFRKYTEDQAKRVNAVGWVKNAPRGTVVGQVQGSKSIVEIMYAGSDWAGGAQISVSGLRTCGRVGRAWAPQSNPAGKTGYRMLGAQCLVLTRPFSPTSVKFRL</sequence>
<evidence type="ECO:0000259" key="4">
    <source>
        <dbReference type="PROSITE" id="PS51160"/>
    </source>
</evidence>
<dbReference type="Gene3D" id="3.30.70.100">
    <property type="match status" value="1"/>
</dbReference>
<dbReference type="CTD" id="108713628"/>
<comment type="catalytic activity">
    <reaction evidence="1 2">
        <text>an acyl phosphate + H2O = a carboxylate + phosphate + H(+)</text>
        <dbReference type="Rhea" id="RHEA:14965"/>
        <dbReference type="ChEBI" id="CHEBI:15377"/>
        <dbReference type="ChEBI" id="CHEBI:15378"/>
        <dbReference type="ChEBI" id="CHEBI:29067"/>
        <dbReference type="ChEBI" id="CHEBI:43474"/>
        <dbReference type="ChEBI" id="CHEBI:59918"/>
        <dbReference type="EC" id="3.6.1.7"/>
    </reaction>
</comment>
<dbReference type="PRINTS" id="PR00112">
    <property type="entry name" value="ACYLPHPHTASE"/>
</dbReference>
<evidence type="ECO:0000256" key="3">
    <source>
        <dbReference type="RuleBase" id="RU004168"/>
    </source>
</evidence>
<keyword evidence="1 2" id="KW-0378">Hydrolase</keyword>
<dbReference type="InterPro" id="IPR001792">
    <property type="entry name" value="Acylphosphatase-like_dom"/>
</dbReference>
<protein>
    <recommendedName>
        <fullName evidence="1 2">Acylphosphatase</fullName>
        <ecNumber evidence="1 2">3.6.1.7</ecNumber>
    </recommendedName>
</protein>
<feature type="active site" evidence="1">
    <location>
        <position position="41"/>
    </location>
</feature>
<dbReference type="RefSeq" id="XP_041445981.1">
    <property type="nucleotide sequence ID" value="XM_041590047.1"/>
</dbReference>
<dbReference type="Pfam" id="PF00708">
    <property type="entry name" value="Acylphosphatase"/>
    <property type="match status" value="1"/>
</dbReference>
<dbReference type="PANTHER" id="PTHR10029:SF23">
    <property type="entry name" value="ACYLPHOSPHATASE 2"/>
    <property type="match status" value="1"/>
</dbReference>
<dbReference type="PANTHER" id="PTHR10029">
    <property type="entry name" value="ACYLPHOSPHATASE"/>
    <property type="match status" value="1"/>
</dbReference>
<feature type="domain" description="Acylphosphatase-like" evidence="4">
    <location>
        <begin position="8"/>
        <end position="104"/>
    </location>
</feature>
<dbReference type="OrthoDB" id="7961613at2759"/>
<dbReference type="GO" id="GO:0003998">
    <property type="term" value="F:acylphosphatase activity"/>
    <property type="evidence" value="ECO:0007669"/>
    <property type="project" value="UniProtKB-EC"/>
</dbReference>
<comment type="similarity">
    <text evidence="3">Belongs to the acylphosphatase family.</text>
</comment>
<name>A0A8J1MWZ0_XENLA</name>
<dbReference type="InterPro" id="IPR017968">
    <property type="entry name" value="Acylphosphatase_CS"/>
</dbReference>
<dbReference type="InterPro" id="IPR020456">
    <property type="entry name" value="Acylphosphatase"/>
</dbReference>